<accession>A0A858ZNV9</accession>
<evidence type="ECO:0000313" key="2">
    <source>
        <dbReference type="EMBL" id="QKD42414.1"/>
    </source>
</evidence>
<dbReference type="RefSeq" id="WP_168727609.1">
    <property type="nucleotide sequence ID" value="NZ_CP051298.1"/>
</dbReference>
<evidence type="ECO:0000259" key="1">
    <source>
        <dbReference type="Pfam" id="PF04909"/>
    </source>
</evidence>
<protein>
    <submittedName>
        <fullName evidence="2">Amidohydrolase family protein</fullName>
    </submittedName>
</protein>
<dbReference type="InterPro" id="IPR006680">
    <property type="entry name" value="Amidohydro-rel"/>
</dbReference>
<feature type="domain" description="Amidohydrolase-related" evidence="1">
    <location>
        <begin position="23"/>
        <end position="286"/>
    </location>
</feature>
<dbReference type="InterPro" id="IPR032466">
    <property type="entry name" value="Metal_Hydrolase"/>
</dbReference>
<dbReference type="AlphaFoldDB" id="A0A858ZNV9"/>
<dbReference type="Pfam" id="PF04909">
    <property type="entry name" value="Amidohydro_2"/>
    <property type="match status" value="1"/>
</dbReference>
<organism evidence="2 3">
    <name type="scientific">Alicycliphilus denitrificans</name>
    <dbReference type="NCBI Taxonomy" id="179636"/>
    <lineage>
        <taxon>Bacteria</taxon>
        <taxon>Pseudomonadati</taxon>
        <taxon>Pseudomonadota</taxon>
        <taxon>Betaproteobacteria</taxon>
        <taxon>Burkholderiales</taxon>
        <taxon>Comamonadaceae</taxon>
        <taxon>Alicycliphilus</taxon>
    </lineage>
</organism>
<dbReference type="Gene3D" id="3.20.20.140">
    <property type="entry name" value="Metal-dependent hydrolases"/>
    <property type="match status" value="1"/>
</dbReference>
<gene>
    <name evidence="2" type="ORF">HF896_01765</name>
</gene>
<keyword evidence="2" id="KW-0378">Hydrolase</keyword>
<dbReference type="EMBL" id="CP051298">
    <property type="protein sequence ID" value="QKD42414.1"/>
    <property type="molecule type" value="Genomic_DNA"/>
</dbReference>
<dbReference type="PANTHER" id="PTHR35563:SF2">
    <property type="entry name" value="BARREL METAL-DEPENDENT HYDROLASE, PUTATIVE (AFU_ORTHOLOGUE AFUA_1G16240)-RELATED"/>
    <property type="match status" value="1"/>
</dbReference>
<proteinExistence type="predicted"/>
<name>A0A858ZNV9_9BURK</name>
<dbReference type="Proteomes" id="UP000500755">
    <property type="component" value="Chromosome"/>
</dbReference>
<reference evidence="2 3" key="1">
    <citation type="submission" date="2020-05" db="EMBL/GenBank/DDBJ databases">
        <title>Complete genome sequence of Alicycliphilus denitrificans DP3.</title>
        <authorList>
            <person name="Chen X."/>
        </authorList>
    </citation>
    <scope>NUCLEOTIDE SEQUENCE [LARGE SCALE GENOMIC DNA]</scope>
    <source>
        <strain evidence="2 3">DP3</strain>
    </source>
</reference>
<dbReference type="InterPro" id="IPR052358">
    <property type="entry name" value="Aro_Compnd_Degr_Hydrolases"/>
</dbReference>
<dbReference type="PANTHER" id="PTHR35563">
    <property type="entry name" value="BARREL METAL-DEPENDENT HYDROLASE, PUTATIVE (AFU_ORTHOLOGUE AFUA_1G16240)-RELATED"/>
    <property type="match status" value="1"/>
</dbReference>
<sequence length="286" mass="31037">MTAAVPHSVGLNRPARPLPPLACDSHMHVFDPRFAPSPHWRRQPPDAPVAAYRQLQQRLGTQRTVVVTPSTYGTDNACTLDALDQFGDSARGVAVVAQDVQDAELDRLHARRVRGLRMNFVSPQSWGETTPQMLATLARKAARLPGWHIQVFMHPEQIVALESVLAALPVPLVVDHLGRIDPAQGPAAEACGALRRLLDGGNAWVKLSGAYMRSTAPAYADTLPLAQALVRAAPERLVWGSDWPHTTEVPGTVNDAGLVDLLRSWAGSDAAMDRILVDNPARLYGF</sequence>
<dbReference type="SUPFAM" id="SSF51556">
    <property type="entry name" value="Metallo-dependent hydrolases"/>
    <property type="match status" value="1"/>
</dbReference>
<evidence type="ECO:0000313" key="3">
    <source>
        <dbReference type="Proteomes" id="UP000500755"/>
    </source>
</evidence>
<dbReference type="GO" id="GO:0016787">
    <property type="term" value="F:hydrolase activity"/>
    <property type="evidence" value="ECO:0007669"/>
    <property type="project" value="UniProtKB-KW"/>
</dbReference>